<feature type="region of interest" description="Disordered" evidence="1">
    <location>
        <begin position="1"/>
        <end position="26"/>
    </location>
</feature>
<feature type="region of interest" description="Disordered" evidence="1">
    <location>
        <begin position="49"/>
        <end position="68"/>
    </location>
</feature>
<accession>A0AAV7NKC8</accession>
<sequence>MRRGAPLAAPGGATTRLPRPAEGGRWDPIKLSIFPEPGIRSQKCRAGLATETTGPNGRTAETNPGDLDQASMWARTRPVRGYEARAALGSEEKSRETVIDPGCG</sequence>
<gene>
    <name evidence="2" type="ORF">NDU88_003310</name>
</gene>
<feature type="compositionally biased region" description="Low complexity" evidence="1">
    <location>
        <begin position="1"/>
        <end position="16"/>
    </location>
</feature>
<reference evidence="2" key="1">
    <citation type="journal article" date="2022" name="bioRxiv">
        <title>Sequencing and chromosome-scale assembly of the giantPleurodeles waltlgenome.</title>
        <authorList>
            <person name="Brown T."/>
            <person name="Elewa A."/>
            <person name="Iarovenko S."/>
            <person name="Subramanian E."/>
            <person name="Araus A.J."/>
            <person name="Petzold A."/>
            <person name="Susuki M."/>
            <person name="Suzuki K.-i.T."/>
            <person name="Hayashi T."/>
            <person name="Toyoda A."/>
            <person name="Oliveira C."/>
            <person name="Osipova E."/>
            <person name="Leigh N.D."/>
            <person name="Simon A."/>
            <person name="Yun M.H."/>
        </authorList>
    </citation>
    <scope>NUCLEOTIDE SEQUENCE</scope>
    <source>
        <strain evidence="2">20211129_DDA</strain>
        <tissue evidence="2">Liver</tissue>
    </source>
</reference>
<feature type="compositionally biased region" description="Polar residues" evidence="1">
    <location>
        <begin position="50"/>
        <end position="62"/>
    </location>
</feature>
<evidence type="ECO:0000256" key="1">
    <source>
        <dbReference type="SAM" id="MobiDB-lite"/>
    </source>
</evidence>
<keyword evidence="3" id="KW-1185">Reference proteome</keyword>
<protein>
    <submittedName>
        <fullName evidence="2">Uncharacterized protein</fullName>
    </submittedName>
</protein>
<dbReference type="EMBL" id="JANPWB010000012">
    <property type="protein sequence ID" value="KAJ1115082.1"/>
    <property type="molecule type" value="Genomic_DNA"/>
</dbReference>
<dbReference type="AlphaFoldDB" id="A0AAV7NKC8"/>
<organism evidence="2 3">
    <name type="scientific">Pleurodeles waltl</name>
    <name type="common">Iberian ribbed newt</name>
    <dbReference type="NCBI Taxonomy" id="8319"/>
    <lineage>
        <taxon>Eukaryota</taxon>
        <taxon>Metazoa</taxon>
        <taxon>Chordata</taxon>
        <taxon>Craniata</taxon>
        <taxon>Vertebrata</taxon>
        <taxon>Euteleostomi</taxon>
        <taxon>Amphibia</taxon>
        <taxon>Batrachia</taxon>
        <taxon>Caudata</taxon>
        <taxon>Salamandroidea</taxon>
        <taxon>Salamandridae</taxon>
        <taxon>Pleurodelinae</taxon>
        <taxon>Pleurodeles</taxon>
    </lineage>
</organism>
<comment type="caution">
    <text evidence="2">The sequence shown here is derived from an EMBL/GenBank/DDBJ whole genome shotgun (WGS) entry which is preliminary data.</text>
</comment>
<proteinExistence type="predicted"/>
<evidence type="ECO:0000313" key="2">
    <source>
        <dbReference type="EMBL" id="KAJ1115082.1"/>
    </source>
</evidence>
<dbReference type="Proteomes" id="UP001066276">
    <property type="component" value="Chromosome 8"/>
</dbReference>
<name>A0AAV7NKC8_PLEWA</name>
<evidence type="ECO:0000313" key="3">
    <source>
        <dbReference type="Proteomes" id="UP001066276"/>
    </source>
</evidence>